<evidence type="ECO:0000256" key="2">
    <source>
        <dbReference type="ARBA" id="ARBA00022448"/>
    </source>
</evidence>
<dbReference type="PROSITE" id="PS01213">
    <property type="entry name" value="GLOBIN_FAM_2"/>
    <property type="match status" value="1"/>
</dbReference>
<comment type="cofactor">
    <cofactor evidence="1">
        <name>heme</name>
        <dbReference type="ChEBI" id="CHEBI:30413"/>
    </cofactor>
</comment>
<dbReference type="GO" id="GO:0020037">
    <property type="term" value="F:heme binding"/>
    <property type="evidence" value="ECO:0007669"/>
    <property type="project" value="InterPro"/>
</dbReference>
<dbReference type="InterPro" id="IPR009050">
    <property type="entry name" value="Globin-like_sf"/>
</dbReference>
<sequence length="144" mass="16039">MTKSTHPLFGTADASYQAAGELEGIHQLVADFYQIMDSWTGAAKIRAMHKADLSQSEDKLTCFLSGWLGGPRLYQERYGSISIPAFHAQWSIDAEARDAWLGCMQQAIDRQPYSADFKRYLLAQLSIPANRVVQASQARQQAAQ</sequence>
<name>A0A0F9XQ29_9ZZZZ</name>
<reference evidence="7" key="1">
    <citation type="journal article" date="2015" name="Nature">
        <title>Complex archaea that bridge the gap between prokaryotes and eukaryotes.</title>
        <authorList>
            <person name="Spang A."/>
            <person name="Saw J.H."/>
            <person name="Jorgensen S.L."/>
            <person name="Zaremba-Niedzwiedzka K."/>
            <person name="Martijn J."/>
            <person name="Lind A.E."/>
            <person name="van Eijk R."/>
            <person name="Schleper C."/>
            <person name="Guy L."/>
            <person name="Ettema T.J."/>
        </authorList>
    </citation>
    <scope>NUCLEOTIDE SEQUENCE</scope>
</reference>
<proteinExistence type="inferred from homology"/>
<gene>
    <name evidence="7" type="ORF">LCGC14_0113560</name>
</gene>
<comment type="caution">
    <text evidence="7">The sequence shown here is derived from an EMBL/GenBank/DDBJ whole genome shotgun (WGS) entry which is preliminary data.</text>
</comment>
<dbReference type="Pfam" id="PF01152">
    <property type="entry name" value="Bac_globin"/>
    <property type="match status" value="1"/>
</dbReference>
<dbReference type="AlphaFoldDB" id="A0A0F9XQ29"/>
<dbReference type="Gene3D" id="1.10.490.10">
    <property type="entry name" value="Globins"/>
    <property type="match status" value="1"/>
</dbReference>
<protein>
    <recommendedName>
        <fullName evidence="8">Globin</fullName>
    </recommendedName>
</protein>
<evidence type="ECO:0000256" key="6">
    <source>
        <dbReference type="ARBA" id="ARBA00034496"/>
    </source>
</evidence>
<keyword evidence="5" id="KW-0408">Iron</keyword>
<dbReference type="CDD" id="cd14773">
    <property type="entry name" value="TrHb2_PhHbO-like_O"/>
    <property type="match status" value="1"/>
</dbReference>
<comment type="similarity">
    <text evidence="6">Belongs to the truncated hemoglobin family. Group II subfamily.</text>
</comment>
<evidence type="ECO:0000256" key="5">
    <source>
        <dbReference type="ARBA" id="ARBA00023004"/>
    </source>
</evidence>
<keyword evidence="4" id="KW-0479">Metal-binding</keyword>
<dbReference type="EMBL" id="LAZR01000034">
    <property type="protein sequence ID" value="KKO01552.1"/>
    <property type="molecule type" value="Genomic_DNA"/>
</dbReference>
<dbReference type="InterPro" id="IPR012292">
    <property type="entry name" value="Globin/Proto"/>
</dbReference>
<dbReference type="SUPFAM" id="SSF46458">
    <property type="entry name" value="Globin-like"/>
    <property type="match status" value="1"/>
</dbReference>
<dbReference type="PANTHER" id="PTHR47366:SF1">
    <property type="entry name" value="TWO-ON-TWO HEMOGLOBIN-3"/>
    <property type="match status" value="1"/>
</dbReference>
<keyword evidence="2" id="KW-0813">Transport</keyword>
<organism evidence="7">
    <name type="scientific">marine sediment metagenome</name>
    <dbReference type="NCBI Taxonomy" id="412755"/>
    <lineage>
        <taxon>unclassified sequences</taxon>
        <taxon>metagenomes</taxon>
        <taxon>ecological metagenomes</taxon>
    </lineage>
</organism>
<dbReference type="GO" id="GO:0019825">
    <property type="term" value="F:oxygen binding"/>
    <property type="evidence" value="ECO:0007669"/>
    <property type="project" value="InterPro"/>
</dbReference>
<dbReference type="InterPro" id="IPR044203">
    <property type="entry name" value="GlbO/GLB3-like"/>
</dbReference>
<evidence type="ECO:0000256" key="4">
    <source>
        <dbReference type="ARBA" id="ARBA00022723"/>
    </source>
</evidence>
<dbReference type="GO" id="GO:0005344">
    <property type="term" value="F:oxygen carrier activity"/>
    <property type="evidence" value="ECO:0007669"/>
    <property type="project" value="InterPro"/>
</dbReference>
<dbReference type="GO" id="GO:0046872">
    <property type="term" value="F:metal ion binding"/>
    <property type="evidence" value="ECO:0007669"/>
    <property type="project" value="UniProtKB-KW"/>
</dbReference>
<dbReference type="PANTHER" id="PTHR47366">
    <property type="entry name" value="TWO-ON-TWO HEMOGLOBIN-3"/>
    <property type="match status" value="1"/>
</dbReference>
<dbReference type="InterPro" id="IPR001486">
    <property type="entry name" value="Hemoglobin_trunc"/>
</dbReference>
<evidence type="ECO:0000256" key="1">
    <source>
        <dbReference type="ARBA" id="ARBA00001971"/>
    </source>
</evidence>
<evidence type="ECO:0000256" key="3">
    <source>
        <dbReference type="ARBA" id="ARBA00022617"/>
    </source>
</evidence>
<accession>A0A0F9XQ29</accession>
<keyword evidence="3" id="KW-0349">Heme</keyword>
<dbReference type="InterPro" id="IPR019795">
    <property type="entry name" value="Globin_bac-like_CS"/>
</dbReference>
<evidence type="ECO:0008006" key="8">
    <source>
        <dbReference type="Google" id="ProtNLM"/>
    </source>
</evidence>
<evidence type="ECO:0000313" key="7">
    <source>
        <dbReference type="EMBL" id="KKO01552.1"/>
    </source>
</evidence>